<evidence type="ECO:0000313" key="3">
    <source>
        <dbReference type="Proteomes" id="UP000269573"/>
    </source>
</evidence>
<proteinExistence type="predicted"/>
<dbReference type="RefSeq" id="WP_122925176.1">
    <property type="nucleotide sequence ID" value="NZ_RHHU01000011.1"/>
</dbReference>
<comment type="caution">
    <text evidence="2">The sequence shown here is derived from an EMBL/GenBank/DDBJ whole genome shotgun (WGS) entry which is preliminary data.</text>
</comment>
<sequence length="722" mass="80660">MRFAKLRATAILTGVLGCFYALTPAMDGLRGNVVLAASEQAVKLTKAQAVAFAKPLPITLEGYELADLFPDHQLSFESGRSAWTADWSKGEEETEHKWITVDAVTGKLLNYSQLKRDKQMAADAKLLSRQEALQVAQQFLTAVAPMELLHTEGPNLYEEMNPYPPQAGAYSFFFTRVEKGVPFLENDLQVTVDLRGEIVHYKRNWFDGTLPDPAPQLSEEEARGRWDETAQPTLGYAYAGEKLLPYGLKQKEMLLSYYYTEKDPALIDAQTGQALNLLGEIVSQPERIEALGKAVQAGTEQKELAYYELRKKADQIAKTMFFAQPEKGSAGGSTFVSMDEFGEGSQIDSSVFLYVRPAEGGKDEKRYSIGMDSYGNVTSFSLVEDQAVGTDQASPRWITYEKAQSIATDFIKQLLPDRLGSLYPISLPPTEDSQSFLFQDGGSYNLVFGWLKQGVPVESLETMVMVNPQTGEVKGLFSLPPYQGLEEMEKQTSAIDRKRAKQTEGEKKTFQLTYFMPHPEWRQGSYLVRREPKLVYRMTSDEGIVDARSGQWVSFPAYKQSKLPGDITDHPQRAVLVQAVERGYLPVSEGRLNPDQLVTRGEFLRILLIANRFYGSMHFYGEEAETVLSFADVKESHPLFPVVREAMGLGLVQPAAGADQLNPDRPITLQEANEMGNKLLGQENSALSFWKAGKSPRLQDALTRADVAMWLSEWEVAAKNNR</sequence>
<dbReference type="EMBL" id="RHHU01000011">
    <property type="protein sequence ID" value="RNB83252.1"/>
    <property type="molecule type" value="Genomic_DNA"/>
</dbReference>
<dbReference type="AlphaFoldDB" id="A0A3M8D5C3"/>
<protein>
    <recommendedName>
        <fullName evidence="1">YcdB/YcdC repeated domain-containing protein</fullName>
    </recommendedName>
</protein>
<dbReference type="Pfam" id="PF16244">
    <property type="entry name" value="DUF4901"/>
    <property type="match status" value="1"/>
</dbReference>
<reference evidence="2 3" key="1">
    <citation type="submission" date="2018-10" db="EMBL/GenBank/DDBJ databases">
        <title>Phylogenomics of Brevibacillus.</title>
        <authorList>
            <person name="Dunlap C."/>
        </authorList>
    </citation>
    <scope>NUCLEOTIDE SEQUENCE [LARGE SCALE GENOMIC DNA]</scope>
    <source>
        <strain evidence="2 3">JCM 15774</strain>
    </source>
</reference>
<evidence type="ECO:0000313" key="2">
    <source>
        <dbReference type="EMBL" id="RNB83252.1"/>
    </source>
</evidence>
<feature type="domain" description="YcdB/YcdC repeated" evidence="1">
    <location>
        <begin position="79"/>
        <end position="205"/>
    </location>
</feature>
<keyword evidence="3" id="KW-1185">Reference proteome</keyword>
<organism evidence="2 3">
    <name type="scientific">Brevibacillus nitrificans</name>
    <dbReference type="NCBI Taxonomy" id="651560"/>
    <lineage>
        <taxon>Bacteria</taxon>
        <taxon>Bacillati</taxon>
        <taxon>Bacillota</taxon>
        <taxon>Bacilli</taxon>
        <taxon>Bacillales</taxon>
        <taxon>Paenibacillaceae</taxon>
        <taxon>Brevibacillus</taxon>
    </lineage>
</organism>
<dbReference type="PROSITE" id="PS51257">
    <property type="entry name" value="PROKAR_LIPOPROTEIN"/>
    <property type="match status" value="1"/>
</dbReference>
<gene>
    <name evidence="2" type="ORF">EDM59_19660</name>
</gene>
<evidence type="ECO:0000259" key="1">
    <source>
        <dbReference type="Pfam" id="PF16244"/>
    </source>
</evidence>
<dbReference type="Proteomes" id="UP000269573">
    <property type="component" value="Unassembled WGS sequence"/>
</dbReference>
<accession>A0A3M8D5C3</accession>
<name>A0A3M8D5C3_9BACL</name>
<dbReference type="InterPro" id="IPR032599">
    <property type="entry name" value="YcdB/YcdC_rep_domain"/>
</dbReference>